<sequence length="83" mass="9012">MGKALLGWNPCRNALFIEDPTVIGAAHRAFVLPRLAQLSVAVGADVQKGAWMTFFVQLQKQLSVAQAHAVMCLSFQLQSQTGK</sequence>
<dbReference type="AlphaFoldDB" id="A0A645G7K3"/>
<proteinExistence type="predicted"/>
<protein>
    <submittedName>
        <fullName evidence="1">Uncharacterized protein</fullName>
    </submittedName>
</protein>
<gene>
    <name evidence="1" type="ORF">SDC9_169149</name>
</gene>
<comment type="caution">
    <text evidence="1">The sequence shown here is derived from an EMBL/GenBank/DDBJ whole genome shotgun (WGS) entry which is preliminary data.</text>
</comment>
<evidence type="ECO:0000313" key="1">
    <source>
        <dbReference type="EMBL" id="MPN21769.1"/>
    </source>
</evidence>
<reference evidence="1" key="1">
    <citation type="submission" date="2019-08" db="EMBL/GenBank/DDBJ databases">
        <authorList>
            <person name="Kucharzyk K."/>
            <person name="Murdoch R.W."/>
            <person name="Higgins S."/>
            <person name="Loffler F."/>
        </authorList>
    </citation>
    <scope>NUCLEOTIDE SEQUENCE</scope>
</reference>
<accession>A0A645G7K3</accession>
<name>A0A645G7K3_9ZZZZ</name>
<organism evidence="1">
    <name type="scientific">bioreactor metagenome</name>
    <dbReference type="NCBI Taxonomy" id="1076179"/>
    <lineage>
        <taxon>unclassified sequences</taxon>
        <taxon>metagenomes</taxon>
        <taxon>ecological metagenomes</taxon>
    </lineage>
</organism>
<dbReference type="EMBL" id="VSSQ01069827">
    <property type="protein sequence ID" value="MPN21769.1"/>
    <property type="molecule type" value="Genomic_DNA"/>
</dbReference>